<dbReference type="InterPro" id="IPR020843">
    <property type="entry name" value="ER"/>
</dbReference>
<dbReference type="AlphaFoldDB" id="A0ABD5E6I1"/>
<dbReference type="PANTHER" id="PTHR43880:SF12">
    <property type="entry name" value="ALCOHOL DEHYDROGENASE CLASS-3"/>
    <property type="match status" value="1"/>
</dbReference>
<dbReference type="Pfam" id="PF08240">
    <property type="entry name" value="ADH_N"/>
    <property type="match status" value="1"/>
</dbReference>
<sequence>MKAAVTKGLGQGFVVEDVTLAEPTGREVRVEVRASGLCHSDLSVATFLGGEFPAVLGHEVAGVVTATGPDVTQVRVGDHVVGSLIQYCGACVNCLAGRTYLCERPETTVRAPGEAPRLSWNGEPVWNFSGLSGFAQEALIHENQLGVIPEEMPFAPAALLGCGVLTGAGAVLNSANVRQGETVVVMGAGGVGMNAVSGARLAGAGRIIVTDIEDGKLERARAFGATDVVNSRTSDPVEAVRELTGGGADHVFDFVGARPVTAQGFQMLGRGGGLYLIGIAGTDAGIDVSALSALTYSQKVQGVYMGSSHLKRDIPFYASMYLQGRMNLDDLVSQEIALDEIDAGYEALKDGTTARVVVTDLLR</sequence>
<dbReference type="GO" id="GO:0046872">
    <property type="term" value="F:metal ion binding"/>
    <property type="evidence" value="ECO:0007669"/>
    <property type="project" value="UniProtKB-KW"/>
</dbReference>
<dbReference type="InterPro" id="IPR036291">
    <property type="entry name" value="NAD(P)-bd_dom_sf"/>
</dbReference>
<comment type="cofactor">
    <cofactor evidence="1 7">
        <name>Zn(2+)</name>
        <dbReference type="ChEBI" id="CHEBI:29105"/>
    </cofactor>
</comment>
<gene>
    <name evidence="9" type="ORF">RM574_16170</name>
</gene>
<evidence type="ECO:0000256" key="3">
    <source>
        <dbReference type="ARBA" id="ARBA00022723"/>
    </source>
</evidence>
<dbReference type="PROSITE" id="PS00059">
    <property type="entry name" value="ADH_ZINC"/>
    <property type="match status" value="1"/>
</dbReference>
<proteinExistence type="inferred from homology"/>
<dbReference type="InterPro" id="IPR013154">
    <property type="entry name" value="ADH-like_N"/>
</dbReference>
<dbReference type="Gene3D" id="3.90.180.10">
    <property type="entry name" value="Medium-chain alcohol dehydrogenases, catalytic domain"/>
    <property type="match status" value="1"/>
</dbReference>
<evidence type="ECO:0000256" key="5">
    <source>
        <dbReference type="ARBA" id="ARBA00023002"/>
    </source>
</evidence>
<evidence type="ECO:0000256" key="6">
    <source>
        <dbReference type="ARBA" id="ARBA00023027"/>
    </source>
</evidence>
<evidence type="ECO:0000256" key="7">
    <source>
        <dbReference type="RuleBase" id="RU361277"/>
    </source>
</evidence>
<dbReference type="SUPFAM" id="SSF50129">
    <property type="entry name" value="GroES-like"/>
    <property type="match status" value="2"/>
</dbReference>
<reference evidence="10" key="1">
    <citation type="submission" date="2023-07" db="EMBL/GenBank/DDBJ databases">
        <title>30 novel species of actinomycetes from the DSMZ collection.</title>
        <authorList>
            <person name="Nouioui I."/>
        </authorList>
    </citation>
    <scope>NUCLEOTIDE SEQUENCE [LARGE SCALE GENOMIC DNA]</scope>
    <source>
        <strain evidence="10">DSM 41982</strain>
    </source>
</reference>
<evidence type="ECO:0000256" key="1">
    <source>
        <dbReference type="ARBA" id="ARBA00001947"/>
    </source>
</evidence>
<dbReference type="SMART" id="SM00829">
    <property type="entry name" value="PKS_ER"/>
    <property type="match status" value="1"/>
</dbReference>
<evidence type="ECO:0000259" key="8">
    <source>
        <dbReference type="SMART" id="SM00829"/>
    </source>
</evidence>
<evidence type="ECO:0000256" key="4">
    <source>
        <dbReference type="ARBA" id="ARBA00022833"/>
    </source>
</evidence>
<organism evidence="9 10">
    <name type="scientific">Streptomyces evansiae</name>
    <dbReference type="NCBI Taxonomy" id="3075535"/>
    <lineage>
        <taxon>Bacteria</taxon>
        <taxon>Bacillati</taxon>
        <taxon>Actinomycetota</taxon>
        <taxon>Actinomycetes</taxon>
        <taxon>Kitasatosporales</taxon>
        <taxon>Streptomycetaceae</taxon>
        <taxon>Streptomyces</taxon>
    </lineage>
</organism>
<dbReference type="FunFam" id="3.40.50.720:FF:000003">
    <property type="entry name" value="S-(hydroxymethyl)glutathione dehydrogenase"/>
    <property type="match status" value="1"/>
</dbReference>
<dbReference type="Gene3D" id="3.40.50.720">
    <property type="entry name" value="NAD(P)-binding Rossmann-like Domain"/>
    <property type="match status" value="1"/>
</dbReference>
<dbReference type="Proteomes" id="UP001183607">
    <property type="component" value="Unassembled WGS sequence"/>
</dbReference>
<protein>
    <submittedName>
        <fullName evidence="9">Zinc-binding dehydrogenase</fullName>
    </submittedName>
</protein>
<evidence type="ECO:0000256" key="2">
    <source>
        <dbReference type="ARBA" id="ARBA00008072"/>
    </source>
</evidence>
<name>A0ABD5E6I1_9ACTN</name>
<dbReference type="InterPro" id="IPR002328">
    <property type="entry name" value="ADH_Zn_CS"/>
</dbReference>
<keyword evidence="6" id="KW-0520">NAD</keyword>
<keyword evidence="4 7" id="KW-0862">Zinc</keyword>
<comment type="similarity">
    <text evidence="2 7">Belongs to the zinc-containing alcohol dehydrogenase family.</text>
</comment>
<accession>A0ABD5E6I1</accession>
<dbReference type="InterPro" id="IPR011032">
    <property type="entry name" value="GroES-like_sf"/>
</dbReference>
<dbReference type="GO" id="GO:0016491">
    <property type="term" value="F:oxidoreductase activity"/>
    <property type="evidence" value="ECO:0007669"/>
    <property type="project" value="UniProtKB-KW"/>
</dbReference>
<keyword evidence="3 7" id="KW-0479">Metal-binding</keyword>
<dbReference type="InterPro" id="IPR013149">
    <property type="entry name" value="ADH-like_C"/>
</dbReference>
<dbReference type="SUPFAM" id="SSF51735">
    <property type="entry name" value="NAD(P)-binding Rossmann-fold domains"/>
    <property type="match status" value="1"/>
</dbReference>
<dbReference type="RefSeq" id="WP_311677162.1">
    <property type="nucleotide sequence ID" value="NZ_JAVRER010000023.1"/>
</dbReference>
<comment type="caution">
    <text evidence="9">The sequence shown here is derived from an EMBL/GenBank/DDBJ whole genome shotgun (WGS) entry which is preliminary data.</text>
</comment>
<dbReference type="PANTHER" id="PTHR43880">
    <property type="entry name" value="ALCOHOL DEHYDROGENASE"/>
    <property type="match status" value="1"/>
</dbReference>
<evidence type="ECO:0000313" key="9">
    <source>
        <dbReference type="EMBL" id="MDT0417025.1"/>
    </source>
</evidence>
<dbReference type="Pfam" id="PF00107">
    <property type="entry name" value="ADH_zinc_N"/>
    <property type="match status" value="1"/>
</dbReference>
<keyword evidence="5" id="KW-0560">Oxidoreductase</keyword>
<feature type="domain" description="Enoyl reductase (ER)" evidence="8">
    <location>
        <begin position="8"/>
        <end position="358"/>
    </location>
</feature>
<dbReference type="EMBL" id="JAVRER010000023">
    <property type="protein sequence ID" value="MDT0417025.1"/>
    <property type="molecule type" value="Genomic_DNA"/>
</dbReference>
<evidence type="ECO:0000313" key="10">
    <source>
        <dbReference type="Proteomes" id="UP001183607"/>
    </source>
</evidence>